<dbReference type="Pfam" id="PF24832">
    <property type="entry name" value="DUF7716"/>
    <property type="match status" value="1"/>
</dbReference>
<accession>A0ABS7SET0</accession>
<feature type="domain" description="DUF7716" evidence="1">
    <location>
        <begin position="28"/>
        <end position="115"/>
    </location>
</feature>
<name>A0ABS7SET0_9MICO</name>
<dbReference type="Proteomes" id="UP000826651">
    <property type="component" value="Unassembled WGS sequence"/>
</dbReference>
<sequence length="115" mass="13109">MTHDRFTLQTWYRYDEFVQLVAAARDRDVGYHTYVREPFEPAASAEVFVDVPPDVSADHREILPPAVAEQGLALFYTDGLFQDVIDVLAEQHAEIGFDEALAAIVHYARHDVFLE</sequence>
<comment type="caution">
    <text evidence="2">The sequence shown here is derived from an EMBL/GenBank/DDBJ whole genome shotgun (WGS) entry which is preliminary data.</text>
</comment>
<reference evidence="2 3" key="1">
    <citation type="submission" date="2021-04" db="EMBL/GenBank/DDBJ databases">
        <title>Ruania sp. nov., isolated from sandy soil of mangrove forest.</title>
        <authorList>
            <person name="Ge X."/>
            <person name="Huang R."/>
            <person name="Liu W."/>
        </authorList>
    </citation>
    <scope>NUCLEOTIDE SEQUENCE [LARGE SCALE GENOMIC DNA]</scope>
    <source>
        <strain evidence="2 3">N2-46</strain>
    </source>
</reference>
<evidence type="ECO:0000313" key="3">
    <source>
        <dbReference type="Proteomes" id="UP000826651"/>
    </source>
</evidence>
<proteinExistence type="predicted"/>
<gene>
    <name evidence="2" type="ORF">KCQ71_22100</name>
</gene>
<evidence type="ECO:0000313" key="2">
    <source>
        <dbReference type="EMBL" id="MBZ2198856.1"/>
    </source>
</evidence>
<keyword evidence="3" id="KW-1185">Reference proteome</keyword>
<dbReference type="InterPro" id="IPR056133">
    <property type="entry name" value="DUF7716"/>
</dbReference>
<protein>
    <recommendedName>
        <fullName evidence="1">DUF7716 domain-containing protein</fullName>
    </recommendedName>
</protein>
<organism evidence="2 3">
    <name type="scientific">Occultella gossypii</name>
    <dbReference type="NCBI Taxonomy" id="2800820"/>
    <lineage>
        <taxon>Bacteria</taxon>
        <taxon>Bacillati</taxon>
        <taxon>Actinomycetota</taxon>
        <taxon>Actinomycetes</taxon>
        <taxon>Micrococcales</taxon>
        <taxon>Ruaniaceae</taxon>
        <taxon>Occultella</taxon>
    </lineage>
</organism>
<dbReference type="EMBL" id="JAGSHT010000022">
    <property type="protein sequence ID" value="MBZ2198856.1"/>
    <property type="molecule type" value="Genomic_DNA"/>
</dbReference>
<evidence type="ECO:0000259" key="1">
    <source>
        <dbReference type="Pfam" id="PF24832"/>
    </source>
</evidence>
<dbReference type="RefSeq" id="WP_223410457.1">
    <property type="nucleotide sequence ID" value="NZ_JAGSHT010000022.1"/>
</dbReference>